<dbReference type="InterPro" id="IPR011711">
    <property type="entry name" value="GntR_C"/>
</dbReference>
<dbReference type="CDD" id="cd07377">
    <property type="entry name" value="WHTH_GntR"/>
    <property type="match status" value="1"/>
</dbReference>
<dbReference type="Pfam" id="PF00392">
    <property type="entry name" value="GntR"/>
    <property type="match status" value="1"/>
</dbReference>
<dbReference type="InterPro" id="IPR008920">
    <property type="entry name" value="TF_FadR/GntR_C"/>
</dbReference>
<dbReference type="InterPro" id="IPR000524">
    <property type="entry name" value="Tscrpt_reg_HTH_GntR"/>
</dbReference>
<name>A0A1N7E2A0_9ACTN</name>
<evidence type="ECO:0000256" key="3">
    <source>
        <dbReference type="ARBA" id="ARBA00023163"/>
    </source>
</evidence>
<dbReference type="InterPro" id="IPR036388">
    <property type="entry name" value="WH-like_DNA-bd_sf"/>
</dbReference>
<proteinExistence type="predicted"/>
<organism evidence="5 6">
    <name type="scientific">Micromonospora avicenniae</name>
    <dbReference type="NCBI Taxonomy" id="1198245"/>
    <lineage>
        <taxon>Bacteria</taxon>
        <taxon>Bacillati</taxon>
        <taxon>Actinomycetota</taxon>
        <taxon>Actinomycetes</taxon>
        <taxon>Micromonosporales</taxon>
        <taxon>Micromonosporaceae</taxon>
        <taxon>Micromonospora</taxon>
    </lineage>
</organism>
<keyword evidence="2 5" id="KW-0238">DNA-binding</keyword>
<dbReference type="GO" id="GO:0003677">
    <property type="term" value="F:DNA binding"/>
    <property type="evidence" value="ECO:0007669"/>
    <property type="project" value="UniProtKB-KW"/>
</dbReference>
<dbReference type="SMART" id="SM00345">
    <property type="entry name" value="HTH_GNTR"/>
    <property type="match status" value="1"/>
</dbReference>
<feature type="domain" description="HTH gntR-type" evidence="4">
    <location>
        <begin position="29"/>
        <end position="96"/>
    </location>
</feature>
<dbReference type="EMBL" id="FTNF01000020">
    <property type="protein sequence ID" value="SIR82194.1"/>
    <property type="molecule type" value="Genomic_DNA"/>
</dbReference>
<dbReference type="InterPro" id="IPR036390">
    <property type="entry name" value="WH_DNA-bd_sf"/>
</dbReference>
<dbReference type="Gene3D" id="1.10.10.10">
    <property type="entry name" value="Winged helix-like DNA-binding domain superfamily/Winged helix DNA-binding domain"/>
    <property type="match status" value="1"/>
</dbReference>
<dbReference type="SMART" id="SM00895">
    <property type="entry name" value="FCD"/>
    <property type="match status" value="1"/>
</dbReference>
<dbReference type="Proteomes" id="UP000186004">
    <property type="component" value="Unassembled WGS sequence"/>
</dbReference>
<accession>A0A1N7E2A0</accession>
<protein>
    <submittedName>
        <fullName evidence="5">DNA-binding transcriptional regulator, FadR family</fullName>
    </submittedName>
</protein>
<dbReference type="PANTHER" id="PTHR43537:SF44">
    <property type="entry name" value="GNTR FAMILY REGULATORY PROTEIN"/>
    <property type="match status" value="1"/>
</dbReference>
<dbReference type="Pfam" id="PF07729">
    <property type="entry name" value="FCD"/>
    <property type="match status" value="1"/>
</dbReference>
<evidence type="ECO:0000313" key="5">
    <source>
        <dbReference type="EMBL" id="SIR82194.1"/>
    </source>
</evidence>
<dbReference type="STRING" id="1198245.SAMN05444858_12021"/>
<evidence type="ECO:0000313" key="6">
    <source>
        <dbReference type="Proteomes" id="UP000186004"/>
    </source>
</evidence>
<reference evidence="5 6" key="1">
    <citation type="submission" date="2017-01" db="EMBL/GenBank/DDBJ databases">
        <authorList>
            <person name="Mah S.A."/>
            <person name="Swanson W.J."/>
            <person name="Moy G.W."/>
            <person name="Vacquier V.D."/>
        </authorList>
    </citation>
    <scope>NUCLEOTIDE SEQUENCE [LARGE SCALE GENOMIC DNA]</scope>
    <source>
        <strain evidence="5 6">DSM 45758</strain>
    </source>
</reference>
<keyword evidence="6" id="KW-1185">Reference proteome</keyword>
<dbReference type="Gene3D" id="1.20.120.530">
    <property type="entry name" value="GntR ligand-binding domain-like"/>
    <property type="match status" value="1"/>
</dbReference>
<dbReference type="SUPFAM" id="SSF48008">
    <property type="entry name" value="GntR ligand-binding domain-like"/>
    <property type="match status" value="1"/>
</dbReference>
<dbReference type="PANTHER" id="PTHR43537">
    <property type="entry name" value="TRANSCRIPTIONAL REGULATOR, GNTR FAMILY"/>
    <property type="match status" value="1"/>
</dbReference>
<dbReference type="AlphaFoldDB" id="A0A1N7E2A0"/>
<dbReference type="SUPFAM" id="SSF46785">
    <property type="entry name" value="Winged helix' DNA-binding domain"/>
    <property type="match status" value="1"/>
</dbReference>
<evidence type="ECO:0000259" key="4">
    <source>
        <dbReference type="PROSITE" id="PS50949"/>
    </source>
</evidence>
<evidence type="ECO:0000256" key="1">
    <source>
        <dbReference type="ARBA" id="ARBA00023015"/>
    </source>
</evidence>
<gene>
    <name evidence="5" type="ORF">SAMN05444858_12021</name>
</gene>
<keyword evidence="1" id="KW-0805">Transcription regulation</keyword>
<dbReference type="GO" id="GO:0003700">
    <property type="term" value="F:DNA-binding transcription factor activity"/>
    <property type="evidence" value="ECO:0007669"/>
    <property type="project" value="InterPro"/>
</dbReference>
<evidence type="ECO:0000256" key="2">
    <source>
        <dbReference type="ARBA" id="ARBA00023125"/>
    </source>
</evidence>
<dbReference type="PROSITE" id="PS50949">
    <property type="entry name" value="HTH_GNTR"/>
    <property type="match status" value="1"/>
</dbReference>
<keyword evidence="3" id="KW-0804">Transcription</keyword>
<sequence>MDRGESLGLTGRDRRAKKARRALAQYAGRGVHGQTVEVIARRILTGEIAEGATLNLAALQEELDVSLTALREALKVLTAKGIVDARQKRGTFVRPRADWNLLDGDVIRWQFADGADPLLIDQLQEVRAIIEPAAARLASSRASAEDVAALDAALAAMAEAKGRPSAAVAADLAFHRALLAATHNELLVRMEVVMKTGLAERDRLVHGRDSDDDPVPSHRAVVDAIRAGDERAAETAMRELLAKAVRDVEKLRSGEGDR</sequence>